<dbReference type="EMBL" id="JAFFZE010000016">
    <property type="protein sequence ID" value="MCT2585806.1"/>
    <property type="molecule type" value="Genomic_DNA"/>
</dbReference>
<dbReference type="InterPro" id="IPR020806">
    <property type="entry name" value="PKS_PP-bd"/>
</dbReference>
<comment type="caution">
    <text evidence="4">The sequence shown here is derived from an EMBL/GenBank/DDBJ whole genome shotgun (WGS) entry which is preliminary data.</text>
</comment>
<evidence type="ECO:0000313" key="5">
    <source>
        <dbReference type="Proteomes" id="UP001156441"/>
    </source>
</evidence>
<dbReference type="SUPFAM" id="SSF47336">
    <property type="entry name" value="ACP-like"/>
    <property type="match status" value="1"/>
</dbReference>
<evidence type="ECO:0000256" key="1">
    <source>
        <dbReference type="ARBA" id="ARBA00022450"/>
    </source>
</evidence>
<keyword evidence="5" id="KW-1185">Reference proteome</keyword>
<dbReference type="InterPro" id="IPR036736">
    <property type="entry name" value="ACP-like_sf"/>
</dbReference>
<protein>
    <recommendedName>
        <fullName evidence="3">Carrier domain-containing protein</fullName>
    </recommendedName>
</protein>
<organism evidence="4 5">
    <name type="scientific">Actinophytocola gossypii</name>
    <dbReference type="NCBI Taxonomy" id="2812003"/>
    <lineage>
        <taxon>Bacteria</taxon>
        <taxon>Bacillati</taxon>
        <taxon>Actinomycetota</taxon>
        <taxon>Actinomycetes</taxon>
        <taxon>Pseudonocardiales</taxon>
        <taxon>Pseudonocardiaceae</taxon>
    </lineage>
</organism>
<gene>
    <name evidence="4" type="ORF">JT362_22060</name>
</gene>
<evidence type="ECO:0000256" key="2">
    <source>
        <dbReference type="ARBA" id="ARBA00022553"/>
    </source>
</evidence>
<dbReference type="RefSeq" id="WP_260193517.1">
    <property type="nucleotide sequence ID" value="NZ_JAFFZE010000016.1"/>
</dbReference>
<keyword evidence="1" id="KW-0596">Phosphopantetheine</keyword>
<proteinExistence type="predicted"/>
<name>A0ABT2JDL2_9PSEU</name>
<dbReference type="Gene3D" id="1.10.1200.10">
    <property type="entry name" value="ACP-like"/>
    <property type="match status" value="1"/>
</dbReference>
<accession>A0ABT2JDL2</accession>
<evidence type="ECO:0000313" key="4">
    <source>
        <dbReference type="EMBL" id="MCT2585806.1"/>
    </source>
</evidence>
<dbReference type="PROSITE" id="PS50075">
    <property type="entry name" value="CARRIER"/>
    <property type="match status" value="1"/>
</dbReference>
<dbReference type="Proteomes" id="UP001156441">
    <property type="component" value="Unassembled WGS sequence"/>
</dbReference>
<evidence type="ECO:0000259" key="3">
    <source>
        <dbReference type="PROSITE" id="PS50075"/>
    </source>
</evidence>
<dbReference type="SMART" id="SM00823">
    <property type="entry name" value="PKS_PP"/>
    <property type="match status" value="1"/>
</dbReference>
<keyword evidence="2" id="KW-0597">Phosphoprotein</keyword>
<dbReference type="InterPro" id="IPR009081">
    <property type="entry name" value="PP-bd_ACP"/>
</dbReference>
<reference evidence="4 5" key="1">
    <citation type="submission" date="2021-02" db="EMBL/GenBank/DDBJ databases">
        <title>Actinophytocola xerophila sp. nov., isolated from soil of cotton cropping field.</title>
        <authorList>
            <person name="Huang R."/>
            <person name="Chen X."/>
            <person name="Ge X."/>
            <person name="Liu W."/>
        </authorList>
    </citation>
    <scope>NUCLEOTIDE SEQUENCE [LARGE SCALE GENOMIC DNA]</scope>
    <source>
        <strain evidence="4 5">S1-96</strain>
    </source>
</reference>
<feature type="domain" description="Carrier" evidence="3">
    <location>
        <begin position="3"/>
        <end position="80"/>
    </location>
</feature>
<sequence length="82" mass="8671">MADVSFDDIETILVNKVGLAPQTLADAPENSLEDLGLDSLAVLELQIVITKQYGIEIPDESGGLNVGEIVEFINNAGDEQAA</sequence>
<dbReference type="Pfam" id="PF00550">
    <property type="entry name" value="PP-binding"/>
    <property type="match status" value="1"/>
</dbReference>